<name>A0A2Y9B867_9RHOB</name>
<accession>A0A2Y9B867</accession>
<reference evidence="5 7" key="1">
    <citation type="submission" date="2016-10" db="EMBL/GenBank/DDBJ databases">
        <authorList>
            <person name="Cai Z."/>
        </authorList>
    </citation>
    <scope>NUCLEOTIDE SEQUENCE [LARGE SCALE GENOMIC DNA]</scope>
    <source>
        <strain evidence="5 7">DSM 25227</strain>
    </source>
</reference>
<dbReference type="PROSITE" id="PS00584">
    <property type="entry name" value="PFKB_KINASES_2"/>
    <property type="match status" value="1"/>
</dbReference>
<keyword evidence="2 5" id="KW-0418">Kinase</keyword>
<dbReference type="Proteomes" id="UP000251571">
    <property type="component" value="Unassembled WGS sequence"/>
</dbReference>
<gene>
    <name evidence="4" type="ORF">BCF38_11397</name>
    <name evidence="5" type="ORF">SAMN05421539_11397</name>
</gene>
<dbReference type="Proteomes" id="UP000245839">
    <property type="component" value="Unassembled WGS sequence"/>
</dbReference>
<sequence>MSGPGPKALFVGALTRDTLYRVDDFSRGPGKYITEGTVSTASGMAANAATAAARLGGCPALWASVGGDALGPALIAEIAAEGVDCSPVRRVPGGRSASATIIVDGSGERWVLVDYDPVTQRAPEASELPDMSAYAAAMVDVRWPEAARIALTNARAAGLPAVLDADVAPKEILEDLSRHASHVVASAPGAAILTDGAAPEAAAARIAETFGCFACVTDGAAGSFFVEGPGLPTSHIPNPVVEVIDTNGAGDVFHGAFTQALAEGQGATDCIRFASAAAALKCTVLGGRLGAPNRKNTLKLMDETYHASR</sequence>
<evidence type="ECO:0000313" key="4">
    <source>
        <dbReference type="EMBL" id="PWJ13866.1"/>
    </source>
</evidence>
<feature type="domain" description="Carbohydrate kinase PfkB" evidence="3">
    <location>
        <begin position="9"/>
        <end position="292"/>
    </location>
</feature>
<keyword evidence="6" id="KW-1185">Reference proteome</keyword>
<dbReference type="PANTHER" id="PTHR10584:SF157">
    <property type="entry name" value="SULFOFRUCTOSE KINASE"/>
    <property type="match status" value="1"/>
</dbReference>
<dbReference type="PANTHER" id="PTHR10584">
    <property type="entry name" value="SUGAR KINASE"/>
    <property type="match status" value="1"/>
</dbReference>
<dbReference type="GO" id="GO:0005829">
    <property type="term" value="C:cytosol"/>
    <property type="evidence" value="ECO:0007669"/>
    <property type="project" value="TreeGrafter"/>
</dbReference>
<reference evidence="4 6" key="2">
    <citation type="submission" date="2018-03" db="EMBL/GenBank/DDBJ databases">
        <title>Genomic Encyclopedia of Archaeal and Bacterial Type Strains, Phase II (KMG-II): from individual species to whole genera.</title>
        <authorList>
            <person name="Goeker M."/>
        </authorList>
    </citation>
    <scope>NUCLEOTIDE SEQUENCE [LARGE SCALE GENOMIC DNA]</scope>
    <source>
        <strain evidence="4 6">DSM 25227</strain>
    </source>
</reference>
<dbReference type="EMBL" id="QGDJ01000013">
    <property type="protein sequence ID" value="PWJ13866.1"/>
    <property type="molecule type" value="Genomic_DNA"/>
</dbReference>
<dbReference type="AlphaFoldDB" id="A0A2Y9B867"/>
<evidence type="ECO:0000259" key="3">
    <source>
        <dbReference type="Pfam" id="PF00294"/>
    </source>
</evidence>
<evidence type="ECO:0000313" key="7">
    <source>
        <dbReference type="Proteomes" id="UP000251571"/>
    </source>
</evidence>
<evidence type="ECO:0000256" key="1">
    <source>
        <dbReference type="ARBA" id="ARBA00022679"/>
    </source>
</evidence>
<dbReference type="InterPro" id="IPR002173">
    <property type="entry name" value="Carboh/pur_kinase_PfkB_CS"/>
</dbReference>
<evidence type="ECO:0000313" key="6">
    <source>
        <dbReference type="Proteomes" id="UP000245839"/>
    </source>
</evidence>
<proteinExistence type="predicted"/>
<keyword evidence="1" id="KW-0808">Transferase</keyword>
<organism evidence="5 7">
    <name type="scientific">Jannaschia seohaensis</name>
    <dbReference type="NCBI Taxonomy" id="475081"/>
    <lineage>
        <taxon>Bacteria</taxon>
        <taxon>Pseudomonadati</taxon>
        <taxon>Pseudomonadota</taxon>
        <taxon>Alphaproteobacteria</taxon>
        <taxon>Rhodobacterales</taxon>
        <taxon>Roseobacteraceae</taxon>
        <taxon>Jannaschia</taxon>
    </lineage>
</organism>
<dbReference type="Gene3D" id="3.40.1190.20">
    <property type="match status" value="1"/>
</dbReference>
<dbReference type="RefSeq" id="WP_109565923.1">
    <property type="nucleotide sequence ID" value="NZ_QGDJ01000013.1"/>
</dbReference>
<dbReference type="InterPro" id="IPR011611">
    <property type="entry name" value="PfkB_dom"/>
</dbReference>
<dbReference type="InterPro" id="IPR029056">
    <property type="entry name" value="Ribokinase-like"/>
</dbReference>
<dbReference type="GO" id="GO:0016301">
    <property type="term" value="F:kinase activity"/>
    <property type="evidence" value="ECO:0007669"/>
    <property type="project" value="UniProtKB-KW"/>
</dbReference>
<protein>
    <submittedName>
        <fullName evidence="5">Sulfofructose kinase</fullName>
    </submittedName>
</protein>
<dbReference type="EMBL" id="UETC01000013">
    <property type="protein sequence ID" value="SSA50379.1"/>
    <property type="molecule type" value="Genomic_DNA"/>
</dbReference>
<evidence type="ECO:0000256" key="2">
    <source>
        <dbReference type="ARBA" id="ARBA00022777"/>
    </source>
</evidence>
<evidence type="ECO:0000313" key="5">
    <source>
        <dbReference type="EMBL" id="SSA50379.1"/>
    </source>
</evidence>
<dbReference type="Pfam" id="PF00294">
    <property type="entry name" value="PfkB"/>
    <property type="match status" value="1"/>
</dbReference>
<dbReference type="SUPFAM" id="SSF53613">
    <property type="entry name" value="Ribokinase-like"/>
    <property type="match status" value="1"/>
</dbReference>
<dbReference type="OrthoDB" id="9795789at2"/>